<sequence length="81" mass="9424">MNYPELRQKIAQQLEQLSSEKLILVSDFIDSIKQDQSMIKKEFSVNPLTNMKPYAYLADPSEPAISPDDWEINEEFEENDS</sequence>
<gene>
    <name evidence="1" type="ORF">CY0110_21997</name>
</gene>
<proteinExistence type="predicted"/>
<dbReference type="OrthoDB" id="467608at2"/>
<name>A3IKU5_9CHRO</name>
<dbReference type="EMBL" id="AAXW01000004">
    <property type="protein sequence ID" value="EAZ92814.1"/>
    <property type="molecule type" value="Genomic_DNA"/>
</dbReference>
<evidence type="ECO:0000313" key="2">
    <source>
        <dbReference type="Proteomes" id="UP000003781"/>
    </source>
</evidence>
<evidence type="ECO:0008006" key="3">
    <source>
        <dbReference type="Google" id="ProtNLM"/>
    </source>
</evidence>
<accession>A3IKU5</accession>
<keyword evidence="2" id="KW-1185">Reference proteome</keyword>
<dbReference type="AlphaFoldDB" id="A3IKU5"/>
<evidence type="ECO:0000313" key="1">
    <source>
        <dbReference type="EMBL" id="EAZ92814.1"/>
    </source>
</evidence>
<reference evidence="1 2" key="1">
    <citation type="submission" date="2007-03" db="EMBL/GenBank/DDBJ databases">
        <authorList>
            <person name="Stal L."/>
            <person name="Ferriera S."/>
            <person name="Johnson J."/>
            <person name="Kravitz S."/>
            <person name="Beeson K."/>
            <person name="Sutton G."/>
            <person name="Rogers Y.-H."/>
            <person name="Friedman R."/>
            <person name="Frazier M."/>
            <person name="Venter J.C."/>
        </authorList>
    </citation>
    <scope>NUCLEOTIDE SEQUENCE [LARGE SCALE GENOMIC DNA]</scope>
    <source>
        <strain evidence="1 2">CCY0110</strain>
    </source>
</reference>
<organism evidence="1 2">
    <name type="scientific">Crocosphaera chwakensis CCY0110</name>
    <dbReference type="NCBI Taxonomy" id="391612"/>
    <lineage>
        <taxon>Bacteria</taxon>
        <taxon>Bacillati</taxon>
        <taxon>Cyanobacteriota</taxon>
        <taxon>Cyanophyceae</taxon>
        <taxon>Oscillatoriophycideae</taxon>
        <taxon>Chroococcales</taxon>
        <taxon>Aphanothecaceae</taxon>
        <taxon>Crocosphaera</taxon>
        <taxon>Crocosphaera chwakensis</taxon>
    </lineage>
</organism>
<protein>
    <recommendedName>
        <fullName evidence="3">DUF2281 domain-containing protein</fullName>
    </recommendedName>
</protein>
<dbReference type="Proteomes" id="UP000003781">
    <property type="component" value="Unassembled WGS sequence"/>
</dbReference>
<dbReference type="RefSeq" id="WP_008273958.1">
    <property type="nucleotide sequence ID" value="NZ_AAXW01000004.1"/>
</dbReference>
<comment type="caution">
    <text evidence="1">The sequence shown here is derived from an EMBL/GenBank/DDBJ whole genome shotgun (WGS) entry which is preliminary data.</text>
</comment>